<keyword evidence="2" id="KW-1185">Reference proteome</keyword>
<dbReference type="EMBL" id="FOFD01000001">
    <property type="protein sequence ID" value="SEP79228.1"/>
    <property type="molecule type" value="Genomic_DNA"/>
</dbReference>
<protein>
    <submittedName>
        <fullName evidence="1">Uncharacterized protein</fullName>
    </submittedName>
</protein>
<sequence length="204" mass="21245">MTVRIDLDEHESVELTDTDVRKRPPDRLEFATDGNLTVVSALLAEFEGATLNPVRVTISAADANPVAIDLTGPASLRLENVDVGVATPDGADIADEFRSIPPSTDEDAGSTDSPPSVIAFTVDGAIRDVPPETLAAIGDDEPTLETVTFAVGESIRSDGGPGTEVIFELALFGYGIVVRRDGTITIGTGGRAAGIDPRDEGIDS</sequence>
<dbReference type="RefSeq" id="WP_090612900.1">
    <property type="nucleotide sequence ID" value="NZ_FOFD01000001.1"/>
</dbReference>
<dbReference type="AlphaFoldDB" id="A0A1H9ATH7"/>
<dbReference type="OrthoDB" id="186203at2157"/>
<evidence type="ECO:0000313" key="2">
    <source>
        <dbReference type="Proteomes" id="UP000199114"/>
    </source>
</evidence>
<organism evidence="1 2">
    <name type="scientific">Natrinema salaciae</name>
    <dbReference type="NCBI Taxonomy" id="1186196"/>
    <lineage>
        <taxon>Archaea</taxon>
        <taxon>Methanobacteriati</taxon>
        <taxon>Methanobacteriota</taxon>
        <taxon>Stenosarchaea group</taxon>
        <taxon>Halobacteria</taxon>
        <taxon>Halobacteriales</taxon>
        <taxon>Natrialbaceae</taxon>
        <taxon>Natrinema</taxon>
    </lineage>
</organism>
<dbReference type="Proteomes" id="UP000199114">
    <property type="component" value="Unassembled WGS sequence"/>
</dbReference>
<name>A0A1H9ATH7_9EURY</name>
<gene>
    <name evidence="1" type="ORF">SAMN04489841_0523</name>
</gene>
<accession>A0A1H9ATH7</accession>
<reference evidence="2" key="1">
    <citation type="submission" date="2016-10" db="EMBL/GenBank/DDBJ databases">
        <authorList>
            <person name="Varghese N."/>
            <person name="Submissions S."/>
        </authorList>
    </citation>
    <scope>NUCLEOTIDE SEQUENCE [LARGE SCALE GENOMIC DNA]</scope>
    <source>
        <strain evidence="2">DSM 25055</strain>
    </source>
</reference>
<evidence type="ECO:0000313" key="1">
    <source>
        <dbReference type="EMBL" id="SEP79228.1"/>
    </source>
</evidence>
<proteinExistence type="predicted"/>